<feature type="transmembrane region" description="Helical" evidence="1">
    <location>
        <begin position="24"/>
        <end position="45"/>
    </location>
</feature>
<sequence length="173" mass="18212">MNALLKLYAGLCLFRRGPEDMPPIPPLLGILLAFWMVLQLLAAGLQTGLTLAQMVGAQLIALGVVLGASAAILTFKGLRQRWLQTALALVGVDIALTLVSLPLLLLGHAAGGTPGFVNGLYLLLISWQLAVQSFIFHRAFAVGPLLGLALAFGLFILTFLLIGMAMPEALQAG</sequence>
<feature type="transmembrane region" description="Helical" evidence="1">
    <location>
        <begin position="51"/>
        <end position="75"/>
    </location>
</feature>
<organism evidence="2 3">
    <name type="scientific">Alloalcanivorax marinus</name>
    <dbReference type="NCBI Taxonomy" id="1177169"/>
    <lineage>
        <taxon>Bacteria</taxon>
        <taxon>Pseudomonadati</taxon>
        <taxon>Pseudomonadota</taxon>
        <taxon>Gammaproteobacteria</taxon>
        <taxon>Oceanospirillales</taxon>
        <taxon>Alcanivoracaceae</taxon>
        <taxon>Alloalcanivorax</taxon>
    </lineage>
</organism>
<gene>
    <name evidence="2" type="ORF">LL252_01380</name>
</gene>
<dbReference type="AlphaFoldDB" id="A0A9Q3UJW9"/>
<dbReference type="EMBL" id="JAJGNA010000001">
    <property type="protein sequence ID" value="MCC4307208.1"/>
    <property type="molecule type" value="Genomic_DNA"/>
</dbReference>
<feature type="transmembrane region" description="Helical" evidence="1">
    <location>
        <begin position="145"/>
        <end position="166"/>
    </location>
</feature>
<keyword evidence="1" id="KW-0472">Membrane</keyword>
<evidence type="ECO:0000313" key="3">
    <source>
        <dbReference type="Proteomes" id="UP001108027"/>
    </source>
</evidence>
<protein>
    <recommendedName>
        <fullName evidence="4">Yip1 domain-containing protein</fullName>
    </recommendedName>
</protein>
<evidence type="ECO:0000256" key="1">
    <source>
        <dbReference type="SAM" id="Phobius"/>
    </source>
</evidence>
<dbReference type="Proteomes" id="UP001108027">
    <property type="component" value="Unassembled WGS sequence"/>
</dbReference>
<evidence type="ECO:0008006" key="4">
    <source>
        <dbReference type="Google" id="ProtNLM"/>
    </source>
</evidence>
<comment type="caution">
    <text evidence="2">The sequence shown here is derived from an EMBL/GenBank/DDBJ whole genome shotgun (WGS) entry which is preliminary data.</text>
</comment>
<name>A0A9Q3UJW9_9GAMM</name>
<reference evidence="2" key="1">
    <citation type="submission" date="2021-10" db="EMBL/GenBank/DDBJ databases">
        <title>The diversity and Nitrogen Metabolism of Culturable Nitrate-Utilizing Bacteria Within the Oxygen Minimum Zone of the Changjiang (Yangtze River)Estuary.</title>
        <authorList>
            <person name="Zhang D."/>
            <person name="Zheng J."/>
            <person name="Liu S."/>
            <person name="He W."/>
        </authorList>
    </citation>
    <scope>NUCLEOTIDE SEQUENCE</scope>
    <source>
        <strain evidence="2">FXH-223</strain>
    </source>
</reference>
<keyword evidence="1" id="KW-1133">Transmembrane helix</keyword>
<keyword evidence="1" id="KW-0812">Transmembrane</keyword>
<proteinExistence type="predicted"/>
<dbReference type="RefSeq" id="WP_204431304.1">
    <property type="nucleotide sequence ID" value="NZ_ARXL01000126.1"/>
</dbReference>
<accession>A0A9Q3UJW9</accession>
<keyword evidence="3" id="KW-1185">Reference proteome</keyword>
<feature type="transmembrane region" description="Helical" evidence="1">
    <location>
        <begin position="87"/>
        <end position="110"/>
    </location>
</feature>
<evidence type="ECO:0000313" key="2">
    <source>
        <dbReference type="EMBL" id="MCC4307208.1"/>
    </source>
</evidence>
<feature type="transmembrane region" description="Helical" evidence="1">
    <location>
        <begin position="116"/>
        <end position="136"/>
    </location>
</feature>